<accession>A0ACC2PPD5</accession>
<evidence type="ECO:0000313" key="2">
    <source>
        <dbReference type="Proteomes" id="UP001239111"/>
    </source>
</evidence>
<gene>
    <name evidence="1" type="ORF">QAD02_021060</name>
</gene>
<proteinExistence type="predicted"/>
<evidence type="ECO:0000313" key="1">
    <source>
        <dbReference type="EMBL" id="KAJ8685267.1"/>
    </source>
</evidence>
<sequence length="167" mass="19221">MIGSARFTESLYNLTICRLSHHSSATNSHEYIIEELDEEQLQEAILDDLENLEPGDFDILGEKFEKYIVEEITRLREEDLQQLQVEAEQRLKARHERIRAAAASNSRSPPAAPSSRPNRRRLISSSDEEDEIAERKRPRRISSSDEEEEGLVDSKRPRLISSSSEED</sequence>
<dbReference type="EMBL" id="CM056741">
    <property type="protein sequence ID" value="KAJ8685267.1"/>
    <property type="molecule type" value="Genomic_DNA"/>
</dbReference>
<comment type="caution">
    <text evidence="1">The sequence shown here is derived from an EMBL/GenBank/DDBJ whole genome shotgun (WGS) entry which is preliminary data.</text>
</comment>
<keyword evidence="2" id="KW-1185">Reference proteome</keyword>
<name>A0ACC2PPD5_9HYME</name>
<protein>
    <submittedName>
        <fullName evidence="1">Uncharacterized protein</fullName>
    </submittedName>
</protein>
<reference evidence="1" key="1">
    <citation type="submission" date="2023-04" db="EMBL/GenBank/DDBJ databases">
        <title>A chromosome-level genome assembly of the parasitoid wasp Eretmocerus hayati.</title>
        <authorList>
            <person name="Zhong Y."/>
            <person name="Liu S."/>
            <person name="Liu Y."/>
        </authorList>
    </citation>
    <scope>NUCLEOTIDE SEQUENCE</scope>
    <source>
        <strain evidence="1">ZJU_SS_LIU_2023</strain>
    </source>
</reference>
<organism evidence="1 2">
    <name type="scientific">Eretmocerus hayati</name>
    <dbReference type="NCBI Taxonomy" id="131215"/>
    <lineage>
        <taxon>Eukaryota</taxon>
        <taxon>Metazoa</taxon>
        <taxon>Ecdysozoa</taxon>
        <taxon>Arthropoda</taxon>
        <taxon>Hexapoda</taxon>
        <taxon>Insecta</taxon>
        <taxon>Pterygota</taxon>
        <taxon>Neoptera</taxon>
        <taxon>Endopterygota</taxon>
        <taxon>Hymenoptera</taxon>
        <taxon>Apocrita</taxon>
        <taxon>Proctotrupomorpha</taxon>
        <taxon>Chalcidoidea</taxon>
        <taxon>Aphelinidae</taxon>
        <taxon>Aphelininae</taxon>
        <taxon>Eretmocerus</taxon>
    </lineage>
</organism>
<dbReference type="Proteomes" id="UP001239111">
    <property type="component" value="Chromosome 1"/>
</dbReference>